<organism evidence="2 3">
    <name type="scientific">Natronobacterium gregoryi (strain ATCC 43098 / DSM 3393 / CCM 3738 / CIP 104747 / IAM 13177 / JCM 8860 / NBRC 102187 / NCIMB 2189 / SP2)</name>
    <dbReference type="NCBI Taxonomy" id="797304"/>
    <lineage>
        <taxon>Archaea</taxon>
        <taxon>Methanobacteriati</taxon>
        <taxon>Methanobacteriota</taxon>
        <taxon>Stenosarchaea group</taxon>
        <taxon>Halobacteria</taxon>
        <taxon>Halobacteriales</taxon>
        <taxon>Natrialbaceae</taxon>
        <taxon>Natronobacterium</taxon>
    </lineage>
</organism>
<dbReference type="EMBL" id="PKKI01000073">
    <property type="protein sequence ID" value="PLK19047.1"/>
    <property type="molecule type" value="Genomic_DNA"/>
</dbReference>
<feature type="non-terminal residue" evidence="2">
    <location>
        <position position="1"/>
    </location>
</feature>
<evidence type="ECO:0000313" key="2">
    <source>
        <dbReference type="EMBL" id="PLK19047.1"/>
    </source>
</evidence>
<sequence length="67" mass="7538">SHAIHQSPIEGASTGAYDRDDDEFTATWDGGNTLYVPYDTDGDQIVVTAIDEEEDESWVVHREHYLP</sequence>
<proteinExistence type="predicted"/>
<protein>
    <submittedName>
        <fullName evidence="2">Uncharacterized protein</fullName>
    </submittedName>
</protein>
<evidence type="ECO:0000256" key="1">
    <source>
        <dbReference type="SAM" id="MobiDB-lite"/>
    </source>
</evidence>
<gene>
    <name evidence="2" type="ORF">CYV19_16805</name>
</gene>
<name>A0A2J4JAX9_NATGS</name>
<dbReference type="Proteomes" id="UP000234484">
    <property type="component" value="Unassembled WGS sequence"/>
</dbReference>
<accession>A0A2J4JAX9</accession>
<reference evidence="2 3" key="1">
    <citation type="submission" date="2017-12" db="EMBL/GenBank/DDBJ databases">
        <title>The characterization of oligonucleotides binding to NgAgo.</title>
        <authorList>
            <person name="Jiang L."/>
            <person name="He B."/>
            <person name="Kang J."/>
            <person name="Yu M."/>
            <person name="Li N."/>
            <person name="Fang Y."/>
            <person name="Tang Z."/>
            <person name="Wu P."/>
            <person name="Yao P."/>
            <person name="Huang J."/>
        </authorList>
    </citation>
    <scope>NUCLEOTIDE SEQUENCE [LARGE SCALE GENOMIC DNA]</scope>
    <source>
        <strain evidence="2 3">SP2</strain>
        <tissue evidence="2">Freeze-dried powder thallus</tissue>
    </source>
</reference>
<dbReference type="AlphaFoldDB" id="A0A2J4JAX9"/>
<comment type="caution">
    <text evidence="2">The sequence shown here is derived from an EMBL/GenBank/DDBJ whole genome shotgun (WGS) entry which is preliminary data.</text>
</comment>
<feature type="region of interest" description="Disordered" evidence="1">
    <location>
        <begin position="1"/>
        <end position="24"/>
    </location>
</feature>
<evidence type="ECO:0000313" key="3">
    <source>
        <dbReference type="Proteomes" id="UP000234484"/>
    </source>
</evidence>